<dbReference type="Proteomes" id="UP000054559">
    <property type="component" value="Unassembled WGS sequence"/>
</dbReference>
<accession>A0A0J8QRM6</accession>
<gene>
    <name evidence="1" type="ORF">CISG_10351</name>
</gene>
<protein>
    <submittedName>
        <fullName evidence="1">Uncharacterized protein</fullName>
    </submittedName>
</protein>
<evidence type="ECO:0000313" key="1">
    <source>
        <dbReference type="EMBL" id="KMU75146.1"/>
    </source>
</evidence>
<sequence>KLFEAQDKLEHAEQETLSHLLHLQKQKKLLCDWAGRFLESELKSVEDLECLEKKEQKRVAEQTGVQNLLALLNNFPSSGSLLIVSDLFVNALLSESIINNMSQ</sequence>
<reference evidence="2" key="1">
    <citation type="journal article" date="2010" name="Genome Res.">
        <title>Population genomic sequencing of Coccidioides fungi reveals recent hybridization and transposon control.</title>
        <authorList>
            <person name="Neafsey D.E."/>
            <person name="Barker B.M."/>
            <person name="Sharpton T.J."/>
            <person name="Stajich J.E."/>
            <person name="Park D.J."/>
            <person name="Whiston E."/>
            <person name="Hung C.-Y."/>
            <person name="McMahan C."/>
            <person name="White J."/>
            <person name="Sykes S."/>
            <person name="Heiman D."/>
            <person name="Young S."/>
            <person name="Zeng Q."/>
            <person name="Abouelleil A."/>
            <person name="Aftuck L."/>
            <person name="Bessette D."/>
            <person name="Brown A."/>
            <person name="FitzGerald M."/>
            <person name="Lui A."/>
            <person name="Macdonald J.P."/>
            <person name="Priest M."/>
            <person name="Orbach M.J."/>
            <person name="Galgiani J.N."/>
            <person name="Kirkland T.N."/>
            <person name="Cole G.T."/>
            <person name="Birren B.W."/>
            <person name="Henn M.R."/>
            <person name="Taylor J.W."/>
            <person name="Rounsley S.D."/>
        </authorList>
    </citation>
    <scope>NUCLEOTIDE SEQUENCE [LARGE SCALE GENOMIC DNA]</scope>
    <source>
        <strain evidence="2">RMSCC 3703</strain>
    </source>
</reference>
<evidence type="ECO:0000313" key="2">
    <source>
        <dbReference type="Proteomes" id="UP000054559"/>
    </source>
</evidence>
<dbReference type="AlphaFoldDB" id="A0A0J8QRM6"/>
<feature type="non-terminal residue" evidence="1">
    <location>
        <position position="1"/>
    </location>
</feature>
<organism evidence="1 2">
    <name type="scientific">Coccidioides immitis RMSCC 3703</name>
    <dbReference type="NCBI Taxonomy" id="454286"/>
    <lineage>
        <taxon>Eukaryota</taxon>
        <taxon>Fungi</taxon>
        <taxon>Dikarya</taxon>
        <taxon>Ascomycota</taxon>
        <taxon>Pezizomycotina</taxon>
        <taxon>Eurotiomycetes</taxon>
        <taxon>Eurotiomycetidae</taxon>
        <taxon>Onygenales</taxon>
        <taxon>Onygenaceae</taxon>
        <taxon>Coccidioides</taxon>
    </lineage>
</organism>
<proteinExistence type="predicted"/>
<name>A0A0J8QRM6_COCIT</name>
<dbReference type="EMBL" id="DS268317">
    <property type="protein sequence ID" value="KMU75146.1"/>
    <property type="molecule type" value="Genomic_DNA"/>
</dbReference>